<dbReference type="AlphaFoldDB" id="A0A9D9HRZ4"/>
<proteinExistence type="predicted"/>
<feature type="domain" description="VanZ-like" evidence="2">
    <location>
        <begin position="34"/>
        <end position="119"/>
    </location>
</feature>
<comment type="caution">
    <text evidence="3">The sequence shown here is derived from an EMBL/GenBank/DDBJ whole genome shotgun (WGS) entry which is preliminary data.</text>
</comment>
<keyword evidence="1" id="KW-0812">Transmembrane</keyword>
<reference evidence="3" key="1">
    <citation type="submission" date="2020-10" db="EMBL/GenBank/DDBJ databases">
        <authorList>
            <person name="Gilroy R."/>
        </authorList>
    </citation>
    <scope>NUCLEOTIDE SEQUENCE</scope>
    <source>
        <strain evidence="3">G3-3990</strain>
    </source>
</reference>
<feature type="transmembrane region" description="Helical" evidence="1">
    <location>
        <begin position="65"/>
        <end position="83"/>
    </location>
</feature>
<organism evidence="3 4">
    <name type="scientific">Candidatus Gallipaludibacter merdavium</name>
    <dbReference type="NCBI Taxonomy" id="2840839"/>
    <lineage>
        <taxon>Bacteria</taxon>
        <taxon>Pseudomonadati</taxon>
        <taxon>Bacteroidota</taxon>
        <taxon>Bacteroidia</taxon>
        <taxon>Bacteroidales</taxon>
        <taxon>Candidatus Gallipaludibacter</taxon>
    </lineage>
</organism>
<evidence type="ECO:0000256" key="1">
    <source>
        <dbReference type="SAM" id="Phobius"/>
    </source>
</evidence>
<dbReference type="PANTHER" id="PTHR28008">
    <property type="entry name" value="DOMAIN PROTEIN, PUTATIVE (AFU_ORTHOLOGUE AFUA_3G10980)-RELATED"/>
    <property type="match status" value="1"/>
</dbReference>
<evidence type="ECO:0000313" key="3">
    <source>
        <dbReference type="EMBL" id="MBO8459157.1"/>
    </source>
</evidence>
<name>A0A9D9HRZ4_9BACT</name>
<dbReference type="PANTHER" id="PTHR28008:SF1">
    <property type="entry name" value="DOMAIN PROTEIN, PUTATIVE (AFU_ORTHOLOGUE AFUA_3G10980)-RELATED"/>
    <property type="match status" value="1"/>
</dbReference>
<feature type="transmembrane region" description="Helical" evidence="1">
    <location>
        <begin position="103"/>
        <end position="122"/>
    </location>
</feature>
<evidence type="ECO:0000313" key="4">
    <source>
        <dbReference type="Proteomes" id="UP000823641"/>
    </source>
</evidence>
<dbReference type="NCBIfam" id="NF037970">
    <property type="entry name" value="vanZ_1"/>
    <property type="match status" value="1"/>
</dbReference>
<dbReference type="Pfam" id="PF04892">
    <property type="entry name" value="VanZ"/>
    <property type="match status" value="1"/>
</dbReference>
<evidence type="ECO:0000259" key="2">
    <source>
        <dbReference type="Pfam" id="PF04892"/>
    </source>
</evidence>
<dbReference type="EMBL" id="JADIMG010000026">
    <property type="protein sequence ID" value="MBO8459157.1"/>
    <property type="molecule type" value="Genomic_DNA"/>
</dbReference>
<dbReference type="Proteomes" id="UP000823641">
    <property type="component" value="Unassembled WGS sequence"/>
</dbReference>
<keyword evidence="1" id="KW-1133">Transmembrane helix</keyword>
<accession>A0A9D9HRZ4</accession>
<gene>
    <name evidence="3" type="primary">vanZ</name>
    <name evidence="3" type="ORF">IAA73_02335</name>
</gene>
<reference evidence="3" key="2">
    <citation type="journal article" date="2021" name="PeerJ">
        <title>Extensive microbial diversity within the chicken gut microbiome revealed by metagenomics and culture.</title>
        <authorList>
            <person name="Gilroy R."/>
            <person name="Ravi A."/>
            <person name="Getino M."/>
            <person name="Pursley I."/>
            <person name="Horton D.L."/>
            <person name="Alikhan N.F."/>
            <person name="Baker D."/>
            <person name="Gharbi K."/>
            <person name="Hall N."/>
            <person name="Watson M."/>
            <person name="Adriaenssens E.M."/>
            <person name="Foster-Nyarko E."/>
            <person name="Jarju S."/>
            <person name="Secka A."/>
            <person name="Antonio M."/>
            <person name="Oren A."/>
            <person name="Chaudhuri R.R."/>
            <person name="La Ragione R."/>
            <person name="Hildebrand F."/>
            <person name="Pallen M.J."/>
        </authorList>
    </citation>
    <scope>NUCLEOTIDE SEQUENCE</scope>
    <source>
        <strain evidence="3">G3-3990</strain>
    </source>
</reference>
<keyword evidence="1" id="KW-0472">Membrane</keyword>
<protein>
    <submittedName>
        <fullName evidence="3">VanZ family protein</fullName>
    </submittedName>
</protein>
<dbReference type="InterPro" id="IPR006976">
    <property type="entry name" value="VanZ-like"/>
</dbReference>
<sequence length="127" mass="14781">MRKLFRTYWKTCCVLLLILYASTTRNTPDIGIAYMIPYFDKVVHFCMYAILAFTVCYDRRFVYQGYILHLLPILLLTILYGIIMELLQEYFFPPRTGSFYDCLANSIGSIAGCGLFLIFNRLNTPKA</sequence>